<dbReference type="AlphaFoldDB" id="A0AAD1WK74"/>
<dbReference type="Proteomes" id="UP001295444">
    <property type="component" value="Chromosome 08"/>
</dbReference>
<evidence type="ECO:0000256" key="1">
    <source>
        <dbReference type="SAM" id="MobiDB-lite"/>
    </source>
</evidence>
<gene>
    <name evidence="2" type="ORF">PECUL_23A060628</name>
</gene>
<organism evidence="2 3">
    <name type="scientific">Pelobates cultripes</name>
    <name type="common">Western spadefoot toad</name>
    <dbReference type="NCBI Taxonomy" id="61616"/>
    <lineage>
        <taxon>Eukaryota</taxon>
        <taxon>Metazoa</taxon>
        <taxon>Chordata</taxon>
        <taxon>Craniata</taxon>
        <taxon>Vertebrata</taxon>
        <taxon>Euteleostomi</taxon>
        <taxon>Amphibia</taxon>
        <taxon>Batrachia</taxon>
        <taxon>Anura</taxon>
        <taxon>Pelobatoidea</taxon>
        <taxon>Pelobatidae</taxon>
        <taxon>Pelobates</taxon>
    </lineage>
</organism>
<name>A0AAD1WK74_PELCU</name>
<proteinExistence type="predicted"/>
<keyword evidence="3" id="KW-1185">Reference proteome</keyword>
<sequence length="69" mass="7671">MGHLVRLLIHKNGTRTTVTTPDEGSSSRDGVSCYNKEGTSKRHRPNCNRNGRSLTGKILNILFSDPVIY</sequence>
<evidence type="ECO:0000313" key="3">
    <source>
        <dbReference type="Proteomes" id="UP001295444"/>
    </source>
</evidence>
<feature type="compositionally biased region" description="Polar residues" evidence="1">
    <location>
        <begin position="15"/>
        <end position="29"/>
    </location>
</feature>
<evidence type="ECO:0000313" key="2">
    <source>
        <dbReference type="EMBL" id="CAH2311175.1"/>
    </source>
</evidence>
<dbReference type="EMBL" id="OW240919">
    <property type="protein sequence ID" value="CAH2311175.1"/>
    <property type="molecule type" value="Genomic_DNA"/>
</dbReference>
<protein>
    <submittedName>
        <fullName evidence="2">Uncharacterized protein</fullName>
    </submittedName>
</protein>
<accession>A0AAD1WK74</accession>
<feature type="region of interest" description="Disordered" evidence="1">
    <location>
        <begin position="15"/>
        <end position="49"/>
    </location>
</feature>
<reference evidence="2" key="1">
    <citation type="submission" date="2022-03" db="EMBL/GenBank/DDBJ databases">
        <authorList>
            <person name="Alioto T."/>
            <person name="Alioto T."/>
            <person name="Gomez Garrido J."/>
        </authorList>
    </citation>
    <scope>NUCLEOTIDE SEQUENCE</scope>
</reference>